<sequence>MGALETHIPDRFGEDIFSNTSYAHSLNSACAVRGAAALLARCQAPTVSKIKLNCGVGAIGSIVMVTRTFTLFIVQSLVAGAALSASTPSIVHIDDATVIGTSDGFVTQFLGIPFAEPPTGNLRLRLPQPIQREDCLNINVIVPAGTSPDSKLPIAAWIYGGGYQVGSNAVQPGNVIVNRSIELGQPAQCFRFPRGAEVANAGIGNLGLQDQRAALRWVQKYISAFGGDPTKVTIWGESAGSQSVAFQMFTNGGNTEGLFRAGFMESGSALPTGNFTKLQSTFDFIVAETGCSSARDSLECLRTLSAEVIITAMDKTPTFLSFQALNTPWMPHADGVFLKDNPQMLVLQGSVADIPFIIGDTEDEGTLFSLASLNITTDTEFSSYGDFIFQAPRRFLLDQRNGKQPLRSFTSNRAKVPGLGAAHSTDLENVYGGGDMADYLIRFVATLNPNGATGINWPEYTVDSPQLLAFVNGSTRSKSSRTTFVSSRRSS</sequence>
<dbReference type="InterPro" id="IPR019826">
    <property type="entry name" value="Carboxylesterase_B_AS"/>
</dbReference>
<keyword evidence="2 3" id="KW-0378">Hydrolase</keyword>
<evidence type="ECO:0000313" key="5">
    <source>
        <dbReference type="EMBL" id="OBZ65248.1"/>
    </source>
</evidence>
<dbReference type="STRING" id="5627.A0A1C7LL30"/>
<dbReference type="PROSITE" id="PS00122">
    <property type="entry name" value="CARBOXYLESTERASE_B_1"/>
    <property type="match status" value="1"/>
</dbReference>
<dbReference type="EMBL" id="LUGG01000047">
    <property type="protein sequence ID" value="OBZ65248.1"/>
    <property type="molecule type" value="Genomic_DNA"/>
</dbReference>
<dbReference type="Proteomes" id="UP000092993">
    <property type="component" value="Unassembled WGS sequence"/>
</dbReference>
<evidence type="ECO:0000259" key="4">
    <source>
        <dbReference type="Pfam" id="PF00135"/>
    </source>
</evidence>
<accession>A0A1C7LL30</accession>
<feature type="domain" description="Carboxylesterase type B" evidence="4">
    <location>
        <begin position="90"/>
        <end position="130"/>
    </location>
</feature>
<reference evidence="5 6" key="1">
    <citation type="submission" date="2016-03" db="EMBL/GenBank/DDBJ databases">
        <title>Whole genome sequencing of Grifola frondosa 9006-11.</title>
        <authorList>
            <person name="Min B."/>
            <person name="Park H."/>
            <person name="Kim J.-G."/>
            <person name="Cho H."/>
            <person name="Oh Y.-L."/>
            <person name="Kong W.-S."/>
            <person name="Choi I.-G."/>
        </authorList>
    </citation>
    <scope>NUCLEOTIDE SEQUENCE [LARGE SCALE GENOMIC DNA]</scope>
    <source>
        <strain evidence="5 6">9006-11</strain>
    </source>
</reference>
<dbReference type="GO" id="GO:0016787">
    <property type="term" value="F:hydrolase activity"/>
    <property type="evidence" value="ECO:0007669"/>
    <property type="project" value="UniProtKB-KW"/>
</dbReference>
<dbReference type="PANTHER" id="PTHR11559">
    <property type="entry name" value="CARBOXYLESTERASE"/>
    <property type="match status" value="1"/>
</dbReference>
<feature type="domain" description="Carboxylesterase type B" evidence="4">
    <location>
        <begin position="131"/>
        <end position="375"/>
    </location>
</feature>
<evidence type="ECO:0000256" key="3">
    <source>
        <dbReference type="RuleBase" id="RU361235"/>
    </source>
</evidence>
<evidence type="ECO:0000256" key="2">
    <source>
        <dbReference type="ARBA" id="ARBA00022801"/>
    </source>
</evidence>
<dbReference type="Pfam" id="PF00135">
    <property type="entry name" value="COesterase"/>
    <property type="match status" value="2"/>
</dbReference>
<comment type="similarity">
    <text evidence="1 3">Belongs to the type-B carboxylesterase/lipase family.</text>
</comment>
<dbReference type="InterPro" id="IPR029058">
    <property type="entry name" value="AB_hydrolase_fold"/>
</dbReference>
<dbReference type="Gene3D" id="3.40.50.1820">
    <property type="entry name" value="alpha/beta hydrolase"/>
    <property type="match status" value="1"/>
</dbReference>
<protein>
    <recommendedName>
        <fullName evidence="3">Carboxylic ester hydrolase</fullName>
        <ecNumber evidence="3">3.1.1.-</ecNumber>
    </recommendedName>
</protein>
<comment type="caution">
    <text evidence="5">The sequence shown here is derived from an EMBL/GenBank/DDBJ whole genome shotgun (WGS) entry which is preliminary data.</text>
</comment>
<name>A0A1C7LL30_GRIFR</name>
<keyword evidence="6" id="KW-1185">Reference proteome</keyword>
<evidence type="ECO:0000256" key="1">
    <source>
        <dbReference type="ARBA" id="ARBA00005964"/>
    </source>
</evidence>
<dbReference type="SUPFAM" id="SSF53474">
    <property type="entry name" value="alpha/beta-Hydrolases"/>
    <property type="match status" value="1"/>
</dbReference>
<dbReference type="AlphaFoldDB" id="A0A1C7LL30"/>
<organism evidence="5 6">
    <name type="scientific">Grifola frondosa</name>
    <name type="common">Maitake</name>
    <name type="synonym">Polyporus frondosus</name>
    <dbReference type="NCBI Taxonomy" id="5627"/>
    <lineage>
        <taxon>Eukaryota</taxon>
        <taxon>Fungi</taxon>
        <taxon>Dikarya</taxon>
        <taxon>Basidiomycota</taxon>
        <taxon>Agaricomycotina</taxon>
        <taxon>Agaricomycetes</taxon>
        <taxon>Polyporales</taxon>
        <taxon>Grifolaceae</taxon>
        <taxon>Grifola</taxon>
    </lineage>
</organism>
<dbReference type="InterPro" id="IPR002018">
    <property type="entry name" value="CarbesteraseB"/>
</dbReference>
<dbReference type="InterPro" id="IPR050309">
    <property type="entry name" value="Type-B_Carboxylest/Lipase"/>
</dbReference>
<dbReference type="OMA" id="SSYIAYH"/>
<dbReference type="OrthoDB" id="408631at2759"/>
<evidence type="ECO:0000313" key="6">
    <source>
        <dbReference type="Proteomes" id="UP000092993"/>
    </source>
</evidence>
<proteinExistence type="inferred from homology"/>
<dbReference type="EC" id="3.1.1.-" evidence="3"/>
<gene>
    <name evidence="5" type="primary">LIP1_1</name>
    <name evidence="5" type="ORF">A0H81_14772</name>
</gene>